<dbReference type="PROSITE" id="PS50053">
    <property type="entry name" value="UBIQUITIN_2"/>
    <property type="match status" value="1"/>
</dbReference>
<dbReference type="GO" id="GO:0003735">
    <property type="term" value="F:structural constituent of ribosome"/>
    <property type="evidence" value="ECO:0007669"/>
    <property type="project" value="InterPro"/>
</dbReference>
<dbReference type="Gramene" id="TraesSTA5B03G03001050.1">
    <property type="protein sequence ID" value="TraesSTA5B03G03001050.1"/>
    <property type="gene ID" value="TraesSTA5B03G03001050"/>
</dbReference>
<evidence type="ECO:0000256" key="8">
    <source>
        <dbReference type="ARBA" id="ARBA00022980"/>
    </source>
</evidence>
<evidence type="ECO:0000256" key="6">
    <source>
        <dbReference type="ARBA" id="ARBA00022490"/>
    </source>
</evidence>
<dbReference type="InterPro" id="IPR038587">
    <property type="entry name" value="Ribosomal_eL40_sf"/>
</dbReference>
<protein>
    <recommendedName>
        <fullName evidence="12">Ubiquitin-like domain-containing protein</fullName>
    </recommendedName>
</protein>
<dbReference type="Pfam" id="PF00240">
    <property type="entry name" value="ubiquitin"/>
    <property type="match status" value="1"/>
</dbReference>
<dbReference type="GO" id="GO:0031386">
    <property type="term" value="F:protein tag activity"/>
    <property type="evidence" value="ECO:0000318"/>
    <property type="project" value="GO_Central"/>
</dbReference>
<dbReference type="GO" id="GO:0005840">
    <property type="term" value="C:ribosome"/>
    <property type="evidence" value="ECO:0007669"/>
    <property type="project" value="UniProtKB-KW"/>
</dbReference>
<dbReference type="GO" id="GO:0031625">
    <property type="term" value="F:ubiquitin protein ligase binding"/>
    <property type="evidence" value="ECO:0000318"/>
    <property type="project" value="GO_Central"/>
</dbReference>
<dbReference type="InterPro" id="IPR050158">
    <property type="entry name" value="Ubiquitin_ubiquitin-like"/>
</dbReference>
<dbReference type="SMART" id="SM00213">
    <property type="entry name" value="UBQ"/>
    <property type="match status" value="1"/>
</dbReference>
<evidence type="ECO:0000313" key="13">
    <source>
        <dbReference type="EnsemblPlants" id="TraesCS5B02G524700.1"/>
    </source>
</evidence>
<comment type="similarity">
    <text evidence="4">In the N-terminal section; belongs to the ubiquitin family.</text>
</comment>
<dbReference type="GO" id="GO:1990904">
    <property type="term" value="C:ribonucleoprotein complex"/>
    <property type="evidence" value="ECO:0007669"/>
    <property type="project" value="UniProtKB-KW"/>
</dbReference>
<keyword evidence="9" id="KW-0539">Nucleus</keyword>
<keyword evidence="8" id="KW-0689">Ribosomal protein</keyword>
<dbReference type="GO" id="GO:0019941">
    <property type="term" value="P:modification-dependent protein catabolic process"/>
    <property type="evidence" value="ECO:0000318"/>
    <property type="project" value="GO_Central"/>
</dbReference>
<dbReference type="FunFam" id="3.10.20.90:FF:000160">
    <property type="entry name" value="Polyubiquitin-C"/>
    <property type="match status" value="1"/>
</dbReference>
<dbReference type="GO" id="GO:0016567">
    <property type="term" value="P:protein ubiquitination"/>
    <property type="evidence" value="ECO:0000318"/>
    <property type="project" value="GO_Central"/>
</dbReference>
<evidence type="ECO:0000256" key="3">
    <source>
        <dbReference type="ARBA" id="ARBA00004496"/>
    </source>
</evidence>
<dbReference type="OrthoDB" id="267397at2759"/>
<evidence type="ECO:0000256" key="11">
    <source>
        <dbReference type="ARBA" id="ARBA00035124"/>
    </source>
</evidence>
<dbReference type="SMR" id="A0A3B6LWB0"/>
<keyword evidence="10" id="KW-0687">Ribonucleoprotein</keyword>
<comment type="subcellular location">
    <subcellularLocation>
        <location evidence="3">Cytoplasm</location>
    </subcellularLocation>
    <subcellularLocation>
        <location evidence="2">Nucleus</location>
    </subcellularLocation>
</comment>
<dbReference type="RefSeq" id="XP_044391557.1">
    <property type="nucleotide sequence ID" value="XM_044535622.1"/>
</dbReference>
<evidence type="ECO:0000256" key="5">
    <source>
        <dbReference type="ARBA" id="ARBA00010570"/>
    </source>
</evidence>
<comment type="function">
    <text evidence="1">Component of the 60S subunit of the ribosome.</text>
</comment>
<reference evidence="13" key="2">
    <citation type="submission" date="2018-10" db="UniProtKB">
        <authorList>
            <consortium name="EnsemblPlants"/>
        </authorList>
    </citation>
    <scope>IDENTIFICATION</scope>
</reference>
<comment type="subunit">
    <text evidence="11">Part of the 60S ribosomal subunit.</text>
</comment>
<dbReference type="SUPFAM" id="SSF54236">
    <property type="entry name" value="Ubiquitin-like"/>
    <property type="match status" value="1"/>
</dbReference>
<dbReference type="GO" id="GO:0003729">
    <property type="term" value="F:mRNA binding"/>
    <property type="evidence" value="ECO:0007669"/>
    <property type="project" value="UniProtKB-ARBA"/>
</dbReference>
<proteinExistence type="inferred from homology"/>
<dbReference type="PRINTS" id="PR00348">
    <property type="entry name" value="UBIQUITIN"/>
</dbReference>
<dbReference type="Proteomes" id="UP000019116">
    <property type="component" value="Chromosome 5B"/>
</dbReference>
<sequence>MQIFVKTPTGKTVILEVERTDTIGNVKAKIDGEEGVSPEQQRLIFGGKPLEDDRSLAEYDVHKDSTLHLLLHLPGGFRGREGGWFTDPSMRALAESYSRNKKICRKCYARLPPRATNCRKKKCGHSTQLRQKKIWRPYD</sequence>
<name>A0A3B6LWB0_WHEAT</name>
<dbReference type="PANTHER" id="PTHR10666">
    <property type="entry name" value="UBIQUITIN"/>
    <property type="match status" value="1"/>
</dbReference>
<dbReference type="EnsemblPlants" id="TraesCS5B02G524700.1">
    <property type="protein sequence ID" value="TraesCS5B02G524700.1"/>
    <property type="gene ID" value="TraesCS5B02G524700"/>
</dbReference>
<gene>
    <name evidence="13" type="primary">LOC123114227</name>
</gene>
<dbReference type="GO" id="GO:0005634">
    <property type="term" value="C:nucleus"/>
    <property type="evidence" value="ECO:0000318"/>
    <property type="project" value="GO_Central"/>
</dbReference>
<dbReference type="FunFam" id="4.10.1060.50:FF:000001">
    <property type="entry name" value="ubiquitin-60S ribosomal protein L40"/>
    <property type="match status" value="1"/>
</dbReference>
<dbReference type="InterPro" id="IPR019956">
    <property type="entry name" value="Ubiquitin_dom"/>
</dbReference>
<accession>A0A3B6LWB0</accession>
<dbReference type="Gramene" id="TraesCS5B02G524700.1">
    <property type="protein sequence ID" value="TraesCS5B02G524700.1"/>
    <property type="gene ID" value="TraesCS5B02G524700"/>
</dbReference>
<organism evidence="13">
    <name type="scientific">Triticum aestivum</name>
    <name type="common">Wheat</name>
    <dbReference type="NCBI Taxonomy" id="4565"/>
    <lineage>
        <taxon>Eukaryota</taxon>
        <taxon>Viridiplantae</taxon>
        <taxon>Streptophyta</taxon>
        <taxon>Embryophyta</taxon>
        <taxon>Tracheophyta</taxon>
        <taxon>Spermatophyta</taxon>
        <taxon>Magnoliopsida</taxon>
        <taxon>Liliopsida</taxon>
        <taxon>Poales</taxon>
        <taxon>Poaceae</taxon>
        <taxon>BOP clade</taxon>
        <taxon>Pooideae</taxon>
        <taxon>Triticodae</taxon>
        <taxon>Triticeae</taxon>
        <taxon>Triticinae</taxon>
        <taxon>Triticum</taxon>
    </lineage>
</organism>
<dbReference type="AlphaFoldDB" id="A0A3B6LWB0"/>
<dbReference type="InterPro" id="IPR000626">
    <property type="entry name" value="Ubiquitin-like_dom"/>
</dbReference>
<dbReference type="Pfam" id="PF01020">
    <property type="entry name" value="Ribosomal_L40e"/>
    <property type="match status" value="1"/>
</dbReference>
<evidence type="ECO:0000256" key="9">
    <source>
        <dbReference type="ARBA" id="ARBA00023242"/>
    </source>
</evidence>
<dbReference type="SUPFAM" id="SSF57829">
    <property type="entry name" value="Zn-binding ribosomal proteins"/>
    <property type="match status" value="1"/>
</dbReference>
<evidence type="ECO:0000256" key="1">
    <source>
        <dbReference type="ARBA" id="ARBA00002241"/>
    </source>
</evidence>
<evidence type="ECO:0000256" key="7">
    <source>
        <dbReference type="ARBA" id="ARBA00022499"/>
    </source>
</evidence>
<dbReference type="Gramene" id="TraesCS5B03G1273500.1">
    <property type="protein sequence ID" value="TraesCS5B03G1273500.1.CDS"/>
    <property type="gene ID" value="TraesCS5B03G1273500"/>
</dbReference>
<dbReference type="Gene3D" id="3.10.20.90">
    <property type="entry name" value="Phosphatidylinositol 3-kinase Catalytic Subunit, Chain A, domain 1"/>
    <property type="match status" value="1"/>
</dbReference>
<evidence type="ECO:0000256" key="10">
    <source>
        <dbReference type="ARBA" id="ARBA00023274"/>
    </source>
</evidence>
<evidence type="ECO:0000259" key="12">
    <source>
        <dbReference type="PROSITE" id="PS50053"/>
    </source>
</evidence>
<dbReference type="InterPro" id="IPR029071">
    <property type="entry name" value="Ubiquitin-like_domsf"/>
</dbReference>
<feature type="domain" description="Ubiquitin-like" evidence="12">
    <location>
        <begin position="1"/>
        <end position="76"/>
    </location>
</feature>
<dbReference type="SMART" id="SM01377">
    <property type="entry name" value="Ribosomal_L40e"/>
    <property type="match status" value="1"/>
</dbReference>
<dbReference type="InterPro" id="IPR001975">
    <property type="entry name" value="Ribosomal_eL40_dom"/>
</dbReference>
<dbReference type="InterPro" id="IPR011332">
    <property type="entry name" value="Ribosomal_zn-bd"/>
</dbReference>
<dbReference type="STRING" id="4565.A0A3B6LWB0"/>
<evidence type="ECO:0000313" key="14">
    <source>
        <dbReference type="Proteomes" id="UP000019116"/>
    </source>
</evidence>
<evidence type="ECO:0000256" key="4">
    <source>
        <dbReference type="ARBA" id="ARBA00008373"/>
    </source>
</evidence>
<dbReference type="GO" id="GO:0006412">
    <property type="term" value="P:translation"/>
    <property type="evidence" value="ECO:0007669"/>
    <property type="project" value="InterPro"/>
</dbReference>
<reference evidence="13" key="1">
    <citation type="submission" date="2018-08" db="EMBL/GenBank/DDBJ databases">
        <authorList>
            <person name="Rossello M."/>
        </authorList>
    </citation>
    <scope>NUCLEOTIDE SEQUENCE [LARGE SCALE GENOMIC DNA]</scope>
    <source>
        <strain evidence="13">cv. Chinese Spring</strain>
    </source>
</reference>
<comment type="similarity">
    <text evidence="5">In the C-terminal section; belongs to the eukaryotic ribosomal protein eL40 family.</text>
</comment>
<dbReference type="GeneID" id="123114227"/>
<keyword evidence="14" id="KW-1185">Reference proteome</keyword>
<dbReference type="GO" id="GO:0005737">
    <property type="term" value="C:cytoplasm"/>
    <property type="evidence" value="ECO:0000318"/>
    <property type="project" value="GO_Central"/>
</dbReference>
<dbReference type="OMA" id="KIWRPYD"/>
<keyword evidence="6" id="KW-0963">Cytoplasm</keyword>
<keyword evidence="7" id="KW-1017">Isopeptide bond</keyword>
<dbReference type="Gene3D" id="4.10.1060.50">
    <property type="match status" value="1"/>
</dbReference>
<evidence type="ECO:0000256" key="2">
    <source>
        <dbReference type="ARBA" id="ARBA00004123"/>
    </source>
</evidence>